<keyword evidence="6" id="KW-0969">Cilium</keyword>
<dbReference type="SUPFAM" id="SSF64518">
    <property type="entry name" value="Phase 1 flagellin"/>
    <property type="match status" value="1"/>
</dbReference>
<dbReference type="Proteomes" id="UP000007488">
    <property type="component" value="Chromosome"/>
</dbReference>
<comment type="subcellular location">
    <subcellularLocation>
        <location evidence="1">Bacterial flagellum</location>
    </subcellularLocation>
</comment>
<dbReference type="InterPro" id="IPR001492">
    <property type="entry name" value="Flagellin"/>
</dbReference>
<evidence type="ECO:0000256" key="1">
    <source>
        <dbReference type="ARBA" id="ARBA00004365"/>
    </source>
</evidence>
<dbReference type="GO" id="GO:0005198">
    <property type="term" value="F:structural molecule activity"/>
    <property type="evidence" value="ECO:0007669"/>
    <property type="project" value="InterPro"/>
</dbReference>
<dbReference type="GO" id="GO:0009424">
    <property type="term" value="C:bacterial-type flagellum hook"/>
    <property type="evidence" value="ECO:0007669"/>
    <property type="project" value="InterPro"/>
</dbReference>
<accession>F0SZD7</accession>
<dbReference type="GO" id="GO:0071973">
    <property type="term" value="P:bacterial-type flagellum-dependent cell motility"/>
    <property type="evidence" value="ECO:0007669"/>
    <property type="project" value="InterPro"/>
</dbReference>
<dbReference type="NCBIfam" id="TIGR02550">
    <property type="entry name" value="flagell_flgL"/>
    <property type="match status" value="1"/>
</dbReference>
<dbReference type="KEGG" id="sgy:Sgly_0578"/>
<dbReference type="Pfam" id="PF00669">
    <property type="entry name" value="Flagellin_N"/>
    <property type="match status" value="1"/>
</dbReference>
<dbReference type="RefSeq" id="WP_013623813.1">
    <property type="nucleotide sequence ID" value="NC_015172.1"/>
</dbReference>
<keyword evidence="3" id="KW-0975">Bacterial flagellum</keyword>
<dbReference type="OrthoDB" id="9758307at2"/>
<dbReference type="PANTHER" id="PTHR42792:SF1">
    <property type="entry name" value="FLAGELLAR HOOK-ASSOCIATED PROTEIN 3"/>
    <property type="match status" value="1"/>
</dbReference>
<evidence type="ECO:0000313" key="7">
    <source>
        <dbReference type="Proteomes" id="UP000007488"/>
    </source>
</evidence>
<dbReference type="STRING" id="645991.Sgly_0578"/>
<dbReference type="Gene3D" id="1.20.1330.10">
    <property type="entry name" value="f41 fragment of flagellin, N-terminal domain"/>
    <property type="match status" value="1"/>
</dbReference>
<comment type="similarity">
    <text evidence="2">Belongs to the bacterial flagellin family.</text>
</comment>
<dbReference type="InterPro" id="IPR001029">
    <property type="entry name" value="Flagellin_N"/>
</dbReference>
<dbReference type="PRINTS" id="PR00207">
    <property type="entry name" value="FLAGELLIN"/>
</dbReference>
<name>F0SZD7_SYNGF</name>
<evidence type="ECO:0000256" key="2">
    <source>
        <dbReference type="ARBA" id="ARBA00005709"/>
    </source>
</evidence>
<feature type="domain" description="Flagellin N-terminal" evidence="4">
    <location>
        <begin position="5"/>
        <end position="140"/>
    </location>
</feature>
<sequence length="304" mass="32943">MRMTNNMFSRNLLLNLTAAQGKLDKLQNQMSTGLRIFRPSDDPVGIENALRLKGNLSMVAQYQKNAGEALNYMNTTDSVLGDLTKMIQRAQELVLSANNGTNSLNERNAIAQEISEINEQVKALANTKVGNKYLFAGTKTEQAPMSGGTWSGNTDSVQFDVGENIKISIMVDGQQLFTTPNGTYSLLSATITTPAGTSDGIFDQLLTELGGSDSISGEVLDSLDQNLQNVTALRAELGARTNRLESIQSQLASMNYNLQANLSNVEDVDMAKAITDFTNQVNVYQSALAVGARIIQPSLVDFMK</sequence>
<reference evidence="6 7" key="1">
    <citation type="journal article" date="2011" name="Stand. Genomic Sci.">
        <title>Complete genome sequence of Syntrophobotulus glycolicus type strain (FlGlyR).</title>
        <authorList>
            <person name="Han C."/>
            <person name="Mwirichia R."/>
            <person name="Chertkov O."/>
            <person name="Held B."/>
            <person name="Lapidus A."/>
            <person name="Nolan M."/>
            <person name="Lucas S."/>
            <person name="Hammon N."/>
            <person name="Deshpande S."/>
            <person name="Cheng J.F."/>
            <person name="Tapia R."/>
            <person name="Goodwin L."/>
            <person name="Pitluck S."/>
            <person name="Huntemann M."/>
            <person name="Liolios K."/>
            <person name="Ivanova N."/>
            <person name="Pagani I."/>
            <person name="Mavromatis K."/>
            <person name="Ovchinikova G."/>
            <person name="Pati A."/>
            <person name="Chen A."/>
            <person name="Palaniappan K."/>
            <person name="Land M."/>
            <person name="Hauser L."/>
            <person name="Brambilla E.M."/>
            <person name="Rohde M."/>
            <person name="Spring S."/>
            <person name="Sikorski J."/>
            <person name="Goker M."/>
            <person name="Woyke T."/>
            <person name="Bristow J."/>
            <person name="Eisen J.A."/>
            <person name="Markowitz V."/>
            <person name="Hugenholtz P."/>
            <person name="Kyrpides N.C."/>
            <person name="Klenk H.P."/>
            <person name="Detter J.C."/>
        </authorList>
    </citation>
    <scope>NUCLEOTIDE SEQUENCE [LARGE SCALE GENOMIC DNA]</scope>
    <source>
        <strain evidence="7">DSM 8271 / FlGlyR</strain>
    </source>
</reference>
<feature type="domain" description="Flagellin C-terminal" evidence="5">
    <location>
        <begin position="221"/>
        <end position="302"/>
    </location>
</feature>
<keyword evidence="6" id="KW-0282">Flagellum</keyword>
<gene>
    <name evidence="6" type="ordered locus">Sgly_0578</name>
</gene>
<reference evidence="7" key="2">
    <citation type="submission" date="2011-02" db="EMBL/GenBank/DDBJ databases">
        <title>The complete genome of Syntrophobotulus glycolicus DSM 8271.</title>
        <authorList>
            <person name="Lucas S."/>
            <person name="Copeland A."/>
            <person name="Lapidus A."/>
            <person name="Bruce D."/>
            <person name="Goodwin L."/>
            <person name="Pitluck S."/>
            <person name="Kyrpides N."/>
            <person name="Mavromatis K."/>
            <person name="Pagani I."/>
            <person name="Ivanova N."/>
            <person name="Mikhailova N."/>
            <person name="Chertkov O."/>
            <person name="Held B."/>
            <person name="Detter J.C."/>
            <person name="Tapia R."/>
            <person name="Han C."/>
            <person name="Land M."/>
            <person name="Hauser L."/>
            <person name="Markowitz V."/>
            <person name="Cheng J.-F."/>
            <person name="Hugenholtz P."/>
            <person name="Woyke T."/>
            <person name="Wu D."/>
            <person name="Spring S."/>
            <person name="Schroeder M."/>
            <person name="Brambilla E."/>
            <person name="Klenk H.-P."/>
            <person name="Eisen J.A."/>
        </authorList>
    </citation>
    <scope>NUCLEOTIDE SEQUENCE [LARGE SCALE GENOMIC DNA]</scope>
    <source>
        <strain evidence="7">DSM 8271 / FlGlyR</strain>
    </source>
</reference>
<dbReference type="EMBL" id="CP002547">
    <property type="protein sequence ID" value="ADY54942.1"/>
    <property type="molecule type" value="Genomic_DNA"/>
</dbReference>
<evidence type="ECO:0000256" key="3">
    <source>
        <dbReference type="ARBA" id="ARBA00023143"/>
    </source>
</evidence>
<protein>
    <submittedName>
        <fullName evidence="6">Flagellar hook-associated protein 3</fullName>
    </submittedName>
</protein>
<dbReference type="PANTHER" id="PTHR42792">
    <property type="entry name" value="FLAGELLIN"/>
    <property type="match status" value="1"/>
</dbReference>
<dbReference type="eggNOG" id="COG1344">
    <property type="taxonomic scope" value="Bacteria"/>
</dbReference>
<evidence type="ECO:0000259" key="5">
    <source>
        <dbReference type="Pfam" id="PF00700"/>
    </source>
</evidence>
<dbReference type="AlphaFoldDB" id="F0SZD7"/>
<keyword evidence="7" id="KW-1185">Reference proteome</keyword>
<dbReference type="HOGENOM" id="CLU_024437_2_1_9"/>
<proteinExistence type="inferred from homology"/>
<dbReference type="Pfam" id="PF00700">
    <property type="entry name" value="Flagellin_C"/>
    <property type="match status" value="1"/>
</dbReference>
<evidence type="ECO:0000259" key="4">
    <source>
        <dbReference type="Pfam" id="PF00669"/>
    </source>
</evidence>
<evidence type="ECO:0000313" key="6">
    <source>
        <dbReference type="EMBL" id="ADY54942.1"/>
    </source>
</evidence>
<dbReference type="InterPro" id="IPR046358">
    <property type="entry name" value="Flagellin_C"/>
</dbReference>
<dbReference type="InterPro" id="IPR013384">
    <property type="entry name" value="Flagell_FlgL"/>
</dbReference>
<keyword evidence="6" id="KW-0966">Cell projection</keyword>
<organism evidence="6 7">
    <name type="scientific">Syntrophobotulus glycolicus (strain DSM 8271 / FlGlyR)</name>
    <dbReference type="NCBI Taxonomy" id="645991"/>
    <lineage>
        <taxon>Bacteria</taxon>
        <taxon>Bacillati</taxon>
        <taxon>Bacillota</taxon>
        <taxon>Clostridia</taxon>
        <taxon>Eubacteriales</taxon>
        <taxon>Desulfitobacteriaceae</taxon>
        <taxon>Syntrophobotulus</taxon>
    </lineage>
</organism>